<dbReference type="SUPFAM" id="SSF64167">
    <property type="entry name" value="SurE-like"/>
    <property type="match status" value="1"/>
</dbReference>
<name>A0A1G9LLS8_9FIRM</name>
<feature type="binding site" evidence="9">
    <location>
        <position position="40"/>
    </location>
    <ligand>
        <name>a divalent metal cation</name>
        <dbReference type="ChEBI" id="CHEBI:60240"/>
    </ligand>
</feature>
<evidence type="ECO:0000256" key="2">
    <source>
        <dbReference type="ARBA" id="ARBA00001946"/>
    </source>
</evidence>
<dbReference type="GO" id="GO:0005737">
    <property type="term" value="C:cytoplasm"/>
    <property type="evidence" value="ECO:0007669"/>
    <property type="project" value="UniProtKB-SubCell"/>
</dbReference>
<accession>A0A1G9LLS8</accession>
<dbReference type="GO" id="GO:0000166">
    <property type="term" value="F:nucleotide binding"/>
    <property type="evidence" value="ECO:0007669"/>
    <property type="project" value="UniProtKB-KW"/>
</dbReference>
<reference evidence="11 12" key="1">
    <citation type="submission" date="2016-10" db="EMBL/GenBank/DDBJ databases">
        <authorList>
            <person name="de Groot N.N."/>
        </authorList>
    </citation>
    <scope>NUCLEOTIDE SEQUENCE [LARGE SCALE GENOMIC DNA]</scope>
    <source>
        <strain evidence="11 12">SLAS-1</strain>
    </source>
</reference>
<evidence type="ECO:0000256" key="4">
    <source>
        <dbReference type="ARBA" id="ARBA00011062"/>
    </source>
</evidence>
<evidence type="ECO:0000259" key="10">
    <source>
        <dbReference type="Pfam" id="PF01975"/>
    </source>
</evidence>
<dbReference type="STRING" id="321763.SAMN04488692_106106"/>
<organism evidence="11 12">
    <name type="scientific">Halarsenatibacter silvermanii</name>
    <dbReference type="NCBI Taxonomy" id="321763"/>
    <lineage>
        <taxon>Bacteria</taxon>
        <taxon>Bacillati</taxon>
        <taxon>Bacillota</taxon>
        <taxon>Clostridia</taxon>
        <taxon>Halanaerobiales</taxon>
        <taxon>Halarsenatibacteraceae</taxon>
        <taxon>Halarsenatibacter</taxon>
    </lineage>
</organism>
<comment type="function">
    <text evidence="9">Nucleotidase that shows phosphatase activity on nucleoside 5'-monophosphates.</text>
</comment>
<evidence type="ECO:0000313" key="11">
    <source>
        <dbReference type="EMBL" id="SDL62891.1"/>
    </source>
</evidence>
<dbReference type="PANTHER" id="PTHR30457">
    <property type="entry name" value="5'-NUCLEOTIDASE SURE"/>
    <property type="match status" value="1"/>
</dbReference>
<evidence type="ECO:0000256" key="3">
    <source>
        <dbReference type="ARBA" id="ARBA00004496"/>
    </source>
</evidence>
<keyword evidence="12" id="KW-1185">Reference proteome</keyword>
<protein>
    <recommendedName>
        <fullName evidence="9">5'-nucleotidase SurE</fullName>
        <ecNumber evidence="9">3.1.3.5</ecNumber>
    </recommendedName>
    <alternativeName>
        <fullName evidence="9">Nucleoside 5'-monophosphate phosphohydrolase</fullName>
    </alternativeName>
</protein>
<dbReference type="Pfam" id="PF01975">
    <property type="entry name" value="SurE"/>
    <property type="match status" value="1"/>
</dbReference>
<dbReference type="HAMAP" id="MF_00060">
    <property type="entry name" value="SurE"/>
    <property type="match status" value="1"/>
</dbReference>
<evidence type="ECO:0000256" key="8">
    <source>
        <dbReference type="ARBA" id="ARBA00022801"/>
    </source>
</evidence>
<dbReference type="NCBIfam" id="TIGR00087">
    <property type="entry name" value="surE"/>
    <property type="match status" value="1"/>
</dbReference>
<evidence type="ECO:0000313" key="12">
    <source>
        <dbReference type="Proteomes" id="UP000199476"/>
    </source>
</evidence>
<sequence>MRILVTNDDGVHAEGIKAMAGALEEEGHEIIVIAPGREMSASSHSITINSPLRKREVKNYDLDCRVYKVNGTPADCVKLGLHTLEEFKPELVISGINNGKNLGYDVFYSGTVAAAVEAHLQGYNSLAVSLSVKDKRNFKEAALIVEELISTHRLFYDREDQPLNINIPDLARKNVKGIKVTNLTPQIYDRAVEKRIDPEGRDYFWFVGGDEEIDFPDSDIQAVNEGYISLTPLKLKTTDKNRKKKLNHLEKFETNGDNQR</sequence>
<dbReference type="GO" id="GO:0046872">
    <property type="term" value="F:metal ion binding"/>
    <property type="evidence" value="ECO:0007669"/>
    <property type="project" value="UniProtKB-UniRule"/>
</dbReference>
<dbReference type="InterPro" id="IPR002828">
    <property type="entry name" value="SurE-like_Pase/nucleotidase"/>
</dbReference>
<dbReference type="OrthoDB" id="9780815at2"/>
<dbReference type="Gene3D" id="3.40.1210.10">
    <property type="entry name" value="Survival protein SurE-like phosphatase/nucleotidase"/>
    <property type="match status" value="1"/>
</dbReference>
<dbReference type="FunFam" id="3.40.1210.10:FF:000001">
    <property type="entry name" value="5'/3'-nucleotidase SurE"/>
    <property type="match status" value="1"/>
</dbReference>
<dbReference type="Proteomes" id="UP000199476">
    <property type="component" value="Unassembled WGS sequence"/>
</dbReference>
<comment type="cofactor">
    <cofactor evidence="2">
        <name>Mg(2+)</name>
        <dbReference type="ChEBI" id="CHEBI:18420"/>
    </cofactor>
</comment>
<evidence type="ECO:0000256" key="1">
    <source>
        <dbReference type="ARBA" id="ARBA00000815"/>
    </source>
</evidence>
<comment type="catalytic activity">
    <reaction evidence="1 9">
        <text>a ribonucleoside 5'-phosphate + H2O = a ribonucleoside + phosphate</text>
        <dbReference type="Rhea" id="RHEA:12484"/>
        <dbReference type="ChEBI" id="CHEBI:15377"/>
        <dbReference type="ChEBI" id="CHEBI:18254"/>
        <dbReference type="ChEBI" id="CHEBI:43474"/>
        <dbReference type="ChEBI" id="CHEBI:58043"/>
        <dbReference type="EC" id="3.1.3.5"/>
    </reaction>
</comment>
<keyword evidence="7 9" id="KW-0547">Nucleotide-binding</keyword>
<feature type="binding site" evidence="9">
    <location>
        <position position="8"/>
    </location>
    <ligand>
        <name>a divalent metal cation</name>
        <dbReference type="ChEBI" id="CHEBI:60240"/>
    </ligand>
</feature>
<comment type="similarity">
    <text evidence="4 9">Belongs to the SurE nucleotidase family.</text>
</comment>
<dbReference type="RefSeq" id="WP_089759209.1">
    <property type="nucleotide sequence ID" value="NZ_FNGO01000006.1"/>
</dbReference>
<comment type="cofactor">
    <cofactor evidence="9">
        <name>a divalent metal cation</name>
        <dbReference type="ChEBI" id="CHEBI:60240"/>
    </cofactor>
    <text evidence="9">Binds 1 divalent metal cation per subunit.</text>
</comment>
<evidence type="ECO:0000256" key="7">
    <source>
        <dbReference type="ARBA" id="ARBA00022741"/>
    </source>
</evidence>
<comment type="subcellular location">
    <subcellularLocation>
        <location evidence="3 9">Cytoplasm</location>
    </subcellularLocation>
</comment>
<dbReference type="PANTHER" id="PTHR30457:SF0">
    <property type="entry name" value="PHOSPHATASE, PUTATIVE (AFU_ORTHOLOGUE AFUA_4G01070)-RELATED"/>
    <property type="match status" value="1"/>
</dbReference>
<dbReference type="GO" id="GO:0008253">
    <property type="term" value="F:5'-nucleotidase activity"/>
    <property type="evidence" value="ECO:0007669"/>
    <property type="project" value="UniProtKB-UniRule"/>
</dbReference>
<proteinExistence type="inferred from homology"/>
<keyword evidence="8 9" id="KW-0378">Hydrolase</keyword>
<dbReference type="AlphaFoldDB" id="A0A1G9LLS8"/>
<gene>
    <name evidence="9" type="primary">surE</name>
    <name evidence="11" type="ORF">SAMN04488692_106106</name>
</gene>
<dbReference type="InterPro" id="IPR036523">
    <property type="entry name" value="SurE-like_sf"/>
</dbReference>
<dbReference type="NCBIfam" id="NF001490">
    <property type="entry name" value="PRK00346.1-4"/>
    <property type="match status" value="1"/>
</dbReference>
<evidence type="ECO:0000256" key="5">
    <source>
        <dbReference type="ARBA" id="ARBA00022490"/>
    </source>
</evidence>
<feature type="domain" description="Survival protein SurE-like phosphatase/nucleotidase" evidence="10">
    <location>
        <begin position="3"/>
        <end position="188"/>
    </location>
</feature>
<dbReference type="EC" id="3.1.3.5" evidence="9"/>
<evidence type="ECO:0000256" key="6">
    <source>
        <dbReference type="ARBA" id="ARBA00022723"/>
    </source>
</evidence>
<keyword evidence="5 9" id="KW-0963">Cytoplasm</keyword>
<dbReference type="InterPro" id="IPR030048">
    <property type="entry name" value="SurE"/>
</dbReference>
<feature type="binding site" evidence="9">
    <location>
        <position position="97"/>
    </location>
    <ligand>
        <name>a divalent metal cation</name>
        <dbReference type="ChEBI" id="CHEBI:60240"/>
    </ligand>
</feature>
<dbReference type="EMBL" id="FNGO01000006">
    <property type="protein sequence ID" value="SDL62891.1"/>
    <property type="molecule type" value="Genomic_DNA"/>
</dbReference>
<feature type="binding site" evidence="9">
    <location>
        <position position="9"/>
    </location>
    <ligand>
        <name>a divalent metal cation</name>
        <dbReference type="ChEBI" id="CHEBI:60240"/>
    </ligand>
</feature>
<evidence type="ECO:0000256" key="9">
    <source>
        <dbReference type="HAMAP-Rule" id="MF_00060"/>
    </source>
</evidence>
<keyword evidence="6 9" id="KW-0479">Metal-binding</keyword>